<geneLocation type="plasmid" evidence="3">
    <name>prln4</name>
</geneLocation>
<keyword evidence="2" id="KW-0614">Plasmid</keyword>
<evidence type="ECO:0000313" key="3">
    <source>
        <dbReference type="Proteomes" id="UP000238523"/>
    </source>
</evidence>
<reference evidence="2 3" key="1">
    <citation type="submission" date="2017-11" db="EMBL/GenBank/DDBJ databases">
        <title>Complete genome of Rhizobium leguminosarum Norway, an ineffective micro-symbiont.</title>
        <authorList>
            <person name="Hoffrichter A."/>
            <person name="Liang J."/>
            <person name="Brachmann A."/>
            <person name="Marin M."/>
        </authorList>
    </citation>
    <scope>NUCLEOTIDE SEQUENCE [LARGE SCALE GENOMIC DNA]</scope>
    <source>
        <strain evidence="2 3">Norway</strain>
        <plasmid evidence="3">prln4</plasmid>
    </source>
</reference>
<keyword evidence="1" id="KW-0472">Membrane</keyword>
<proteinExistence type="predicted"/>
<name>A0A2K9ZIE4_RHILE</name>
<dbReference type="EMBL" id="CP025016">
    <property type="protein sequence ID" value="AUW47950.1"/>
    <property type="molecule type" value="Genomic_DNA"/>
</dbReference>
<organism evidence="2 3">
    <name type="scientific">Rhizobium leguminosarum</name>
    <dbReference type="NCBI Taxonomy" id="384"/>
    <lineage>
        <taxon>Bacteria</taxon>
        <taxon>Pseudomonadati</taxon>
        <taxon>Pseudomonadota</taxon>
        <taxon>Alphaproteobacteria</taxon>
        <taxon>Hyphomicrobiales</taxon>
        <taxon>Rhizobiaceae</taxon>
        <taxon>Rhizobium/Agrobacterium group</taxon>
        <taxon>Rhizobium</taxon>
    </lineage>
</organism>
<evidence type="ECO:0008006" key="4">
    <source>
        <dbReference type="Google" id="ProtNLM"/>
    </source>
</evidence>
<keyword evidence="1" id="KW-0812">Transmembrane</keyword>
<feature type="transmembrane region" description="Helical" evidence="1">
    <location>
        <begin position="74"/>
        <end position="98"/>
    </location>
</feature>
<feature type="transmembrane region" description="Helical" evidence="1">
    <location>
        <begin position="42"/>
        <end position="62"/>
    </location>
</feature>
<dbReference type="RefSeq" id="WP_105010219.1">
    <property type="nucleotide sequence ID" value="NZ_CP025016.1"/>
</dbReference>
<gene>
    <name evidence="2" type="ORF">CUJ84_pRLN4000243</name>
</gene>
<sequence>MSESSPGSVPKIWPFPDRPGFRKTFALELDDHLDIQHASRQLLPPGPTVGAAGIVALFVALITNFDKWQAGDIWIFAIYVLATIVAGTLGAFLLLGPIRRFLRSTYRRRLVKAEAIGRPVESTVDQSGINYTVLGQTVTCTWDSLYALEEDAGTFHFWMSRMVSHPWPARSFASEEERQVFRESVLKWSGRPFSPPVLARLGAKGRANLPANATTPR</sequence>
<evidence type="ECO:0000256" key="1">
    <source>
        <dbReference type="SAM" id="Phobius"/>
    </source>
</evidence>
<accession>A0A2K9ZIE4</accession>
<dbReference type="AlphaFoldDB" id="A0A2K9ZIE4"/>
<keyword evidence="1" id="KW-1133">Transmembrane helix</keyword>
<dbReference type="Proteomes" id="UP000238523">
    <property type="component" value="Plasmid pRLN4"/>
</dbReference>
<evidence type="ECO:0000313" key="2">
    <source>
        <dbReference type="EMBL" id="AUW47950.1"/>
    </source>
</evidence>
<protein>
    <recommendedName>
        <fullName evidence="4">YcxB family protein</fullName>
    </recommendedName>
</protein>